<evidence type="ECO:0000256" key="6">
    <source>
        <dbReference type="ARBA" id="ARBA00023242"/>
    </source>
</evidence>
<dbReference type="GO" id="GO:0000981">
    <property type="term" value="F:DNA-binding transcription factor activity, RNA polymerase II-specific"/>
    <property type="evidence" value="ECO:0007669"/>
    <property type="project" value="InterPro"/>
</dbReference>
<evidence type="ECO:0000256" key="5">
    <source>
        <dbReference type="ARBA" id="ARBA00023163"/>
    </source>
</evidence>
<dbReference type="AlphaFoldDB" id="Q6MZ04"/>
<dbReference type="PROSITE" id="PS50048">
    <property type="entry name" value="ZN2_CY6_FUNGAL_2"/>
    <property type="match status" value="1"/>
</dbReference>
<feature type="domain" description="Zn(2)-C6 fungal-type" evidence="9">
    <location>
        <begin position="45"/>
        <end position="75"/>
    </location>
</feature>
<dbReference type="PROSITE" id="PS50157">
    <property type="entry name" value="ZINC_FINGER_C2H2_2"/>
    <property type="match status" value="1"/>
</dbReference>
<proteinExistence type="predicted"/>
<evidence type="ECO:0000259" key="10">
    <source>
        <dbReference type="PROSITE" id="PS50157"/>
    </source>
</evidence>
<dbReference type="SMART" id="SM00066">
    <property type="entry name" value="GAL4"/>
    <property type="match status" value="1"/>
</dbReference>
<dbReference type="InterPro" id="IPR013087">
    <property type="entry name" value="Znf_C2H2_type"/>
</dbReference>
<feature type="compositionally biased region" description="Polar residues" evidence="8">
    <location>
        <begin position="216"/>
        <end position="233"/>
    </location>
</feature>
<keyword evidence="1" id="KW-0479">Metal-binding</keyword>
<keyword evidence="7" id="KW-0863">Zinc-finger</keyword>
<dbReference type="SUPFAM" id="SSF57701">
    <property type="entry name" value="Zn2/Cys6 DNA-binding domain"/>
    <property type="match status" value="1"/>
</dbReference>
<dbReference type="PANTHER" id="PTHR47660">
    <property type="entry name" value="TRANSCRIPTION FACTOR WITH C2H2 AND ZN(2)-CYS(6) DNA BINDING DOMAIN (EUROFUNG)-RELATED-RELATED"/>
    <property type="match status" value="1"/>
</dbReference>
<dbReference type="InterPro" id="IPR001138">
    <property type="entry name" value="Zn2Cys6_DnaBD"/>
</dbReference>
<evidence type="ECO:0000256" key="4">
    <source>
        <dbReference type="ARBA" id="ARBA00023125"/>
    </source>
</evidence>
<feature type="domain" description="C2H2-type" evidence="10">
    <location>
        <begin position="11"/>
        <end position="39"/>
    </location>
</feature>
<dbReference type="EMBL" id="BX649605">
    <property type="protein sequence ID" value="CAE47855.1"/>
    <property type="molecule type" value="Genomic_DNA"/>
</dbReference>
<keyword evidence="3" id="KW-0805">Transcription regulation</keyword>
<evidence type="ECO:0000256" key="3">
    <source>
        <dbReference type="ARBA" id="ARBA00023015"/>
    </source>
</evidence>
<dbReference type="PRINTS" id="PR00755">
    <property type="entry name" value="AFLATOXINBRP"/>
</dbReference>
<evidence type="ECO:0000256" key="8">
    <source>
        <dbReference type="SAM" id="MobiDB-lite"/>
    </source>
</evidence>
<dbReference type="Pfam" id="PF00172">
    <property type="entry name" value="Zn_clus"/>
    <property type="match status" value="1"/>
</dbReference>
<name>Q6MZ04_ASPFM</name>
<keyword evidence="4" id="KW-0238">DNA-binding</keyword>
<dbReference type="Gene3D" id="4.10.240.10">
    <property type="entry name" value="Zn(2)-C6 fungal-type DNA-binding domain"/>
    <property type="match status" value="1"/>
</dbReference>
<evidence type="ECO:0000256" key="1">
    <source>
        <dbReference type="ARBA" id="ARBA00022723"/>
    </source>
</evidence>
<dbReference type="PANTHER" id="PTHR47660:SF3">
    <property type="entry name" value="FINGER DOMAIN PROTEIN, PUTATIVE (AFU_ORTHOLOGUE AFUA_4G03310)-RELATED"/>
    <property type="match status" value="1"/>
</dbReference>
<protein>
    <submittedName>
        <fullName evidence="11">Transcription regulator, putative</fullName>
    </submittedName>
</protein>
<dbReference type="GO" id="GO:0003677">
    <property type="term" value="F:DNA binding"/>
    <property type="evidence" value="ECO:0007669"/>
    <property type="project" value="UniProtKB-KW"/>
</dbReference>
<keyword evidence="2" id="KW-0862">Zinc</keyword>
<evidence type="ECO:0000313" key="11">
    <source>
        <dbReference type="EMBL" id="CAE47855.1"/>
    </source>
</evidence>
<feature type="compositionally biased region" description="Low complexity" evidence="8">
    <location>
        <begin position="182"/>
        <end position="197"/>
    </location>
</feature>
<evidence type="ECO:0000256" key="7">
    <source>
        <dbReference type="PROSITE-ProRule" id="PRU00042"/>
    </source>
</evidence>
<accession>Q6MZ04</accession>
<dbReference type="GO" id="GO:0008270">
    <property type="term" value="F:zinc ion binding"/>
    <property type="evidence" value="ECO:0007669"/>
    <property type="project" value="UniProtKB-KW"/>
</dbReference>
<keyword evidence="6" id="KW-0539">Nucleus</keyword>
<feature type="region of interest" description="Disordered" evidence="8">
    <location>
        <begin position="182"/>
        <end position="246"/>
    </location>
</feature>
<sequence>MPGSEPPNEAHVCDSCFKSYQRRDLLLRHRRRCLRSDKPAMRRKACNACVQAKTKCCYTQPTCSRCAKRGLVCEYMSMAKTAATIASASSASSASASSSSLSAKDPSQPDETSVSATDLPLLLWSRRSPLDDPGADHADSWSSQNFLWALDTINLPSLPSASTSMVNEVTLGPAPAIPTRHPSFTFPLTSPSSQPSSYNPLVEETIAPPASGIPDLSTTRTGLGSQEDATTDSPPAPLSKPDGQGGRPANYASLLLQYPKRLLQDDFYCPFLHRTLFNDDMPDMTILPHTSMAICCGSALGNRDGVGYIKRAMDAQRQSLIESYRADNETVQPTYHCLEQWDALHAMLLYEILEMGMAPIHESESWKRKRRTRGLKSPFLSKMTQCFSRSYLECHDVALLPDTDPNRSWVQWAVTETARRTMFLANIVNFFSNRDLESGRQLPYYEPLNDELIMKMPLPCNQALWSARTEDEWRRATQMANKQASPAGSPGTSDAFAPLGAAAAASAAGPAAGPPNAVGEPLPNHHHLHLLSLQSLFSKFAKDYLRANFTTNAGFGDSNELRSFIILCALEQFS</sequence>
<organism evidence="11">
    <name type="scientific">Aspergillus fumigatus</name>
    <name type="common">Neosartorya fumigata</name>
    <dbReference type="NCBI Taxonomy" id="746128"/>
    <lineage>
        <taxon>Eukaryota</taxon>
        <taxon>Fungi</taxon>
        <taxon>Dikarya</taxon>
        <taxon>Ascomycota</taxon>
        <taxon>Pezizomycotina</taxon>
        <taxon>Eurotiomycetes</taxon>
        <taxon>Eurotiomycetidae</taxon>
        <taxon>Eurotiales</taxon>
        <taxon>Aspergillaceae</taxon>
        <taxon>Aspergillus</taxon>
        <taxon>Aspergillus subgen. Fumigati</taxon>
    </lineage>
</organism>
<gene>
    <name evidence="11" type="ORF">AfA24A6.035c</name>
</gene>
<reference evidence="11" key="1">
    <citation type="journal article" date="2004" name="Fungal Genet. Biol.">
        <title>Insight into the genome of Aspergillus fumigatus: analysis of a 922 kb region encompassing the nitrate assimilation gene cluster.</title>
        <authorList>
            <person name="Pain A."/>
            <person name="Woodward J."/>
            <person name="Quail M.A."/>
            <person name="Anderson M.J."/>
            <person name="Clark R."/>
            <person name="Collins M."/>
            <person name="Fosker N."/>
            <person name="Fraser A."/>
            <person name="Harris D."/>
            <person name="Larke N."/>
            <person name="Murphy L."/>
            <person name="Humphray S."/>
            <person name="O'Neil S."/>
            <person name="Pertea M."/>
            <person name="Price C."/>
            <person name="Rabbinowitsch E."/>
            <person name="Rajandream M-A."/>
            <person name="Salzberg S."/>
            <person name="Saunders D."/>
            <person name="Seegar K."/>
            <person name="Sharp S."/>
            <person name="Warren T."/>
            <person name="Denning D.W."/>
            <person name="Barrell B."/>
            <person name="Hall N."/>
        </authorList>
    </citation>
    <scope>NUCLEOTIDE SEQUENCE</scope>
</reference>
<keyword evidence="5" id="KW-0804">Transcription</keyword>
<evidence type="ECO:0000259" key="9">
    <source>
        <dbReference type="PROSITE" id="PS50048"/>
    </source>
</evidence>
<dbReference type="InterPro" id="IPR036864">
    <property type="entry name" value="Zn2-C6_fun-type_DNA-bd_sf"/>
</dbReference>
<evidence type="ECO:0000256" key="2">
    <source>
        <dbReference type="ARBA" id="ARBA00022833"/>
    </source>
</evidence>
<dbReference type="CDD" id="cd00067">
    <property type="entry name" value="GAL4"/>
    <property type="match status" value="1"/>
</dbReference>
<feature type="region of interest" description="Disordered" evidence="8">
    <location>
        <begin position="96"/>
        <end position="116"/>
    </location>
</feature>